<reference evidence="3" key="1">
    <citation type="submission" date="2016-08" db="EMBL/GenBank/DDBJ databases">
        <authorList>
            <person name="Varghese N."/>
            <person name="Submissions Spin"/>
        </authorList>
    </citation>
    <scope>NUCLEOTIDE SEQUENCE [LARGE SCALE GENOMIC DNA]</scope>
    <source>
        <strain evidence="3">R-53094</strain>
    </source>
</reference>
<dbReference type="OrthoDB" id="9777133at2"/>
<evidence type="ECO:0000313" key="3">
    <source>
        <dbReference type="Proteomes" id="UP000199268"/>
    </source>
</evidence>
<keyword evidence="3" id="KW-1185">Reference proteome</keyword>
<organism evidence="2 3">
    <name type="scientific">Weissella bombi</name>
    <dbReference type="NCBI Taxonomy" id="1505725"/>
    <lineage>
        <taxon>Bacteria</taxon>
        <taxon>Bacillati</taxon>
        <taxon>Bacillota</taxon>
        <taxon>Bacilli</taxon>
        <taxon>Lactobacillales</taxon>
        <taxon>Lactobacillaceae</taxon>
        <taxon>Weissella</taxon>
    </lineage>
</organism>
<sequence>MQIIISPAKKMKVDQDDFTPLNTPRYLDQSVIIKRKLLSLSYDELKHLWQTSDKLTAENYNQLHRTDLNNALTPAIFSYVGIQYQYIAPNVLDEQALTYLQNHLWILSAFYGVLRPFDGIVPYRLEMKSRLKINDNHDLYEFWGDKLYQNVRNQGPIINLASKEYAQTITPYLQPEDSFIDVVFAQIVSGKLKIRATAAKMARGEMVRFIVENKLTLIDDLKKFQTSGYTFNESRSTDRKLVFIHN</sequence>
<dbReference type="PANTHER" id="PTHR30283:SF4">
    <property type="entry name" value="PEROXIDE STRESS RESISTANCE PROTEIN YAAA"/>
    <property type="match status" value="1"/>
</dbReference>
<comment type="similarity">
    <text evidence="1">Belongs to the UPF0246 family.</text>
</comment>
<dbReference type="EMBL" id="FMAO01000001">
    <property type="protein sequence ID" value="SCB75577.1"/>
    <property type="molecule type" value="Genomic_DNA"/>
</dbReference>
<evidence type="ECO:0000256" key="1">
    <source>
        <dbReference type="HAMAP-Rule" id="MF_00652"/>
    </source>
</evidence>
<name>A0A1C3YZK0_9LACO</name>
<protein>
    <recommendedName>
        <fullName evidence="1">UPF0246 protein GA0061074_101225</fullName>
    </recommendedName>
</protein>
<dbReference type="Proteomes" id="UP000199268">
    <property type="component" value="Unassembled WGS sequence"/>
</dbReference>
<gene>
    <name evidence="2" type="ORF">GA0061074_101225</name>
</gene>
<dbReference type="STRING" id="1505725.GA0061074_101225"/>
<accession>A0A1C3YZK0</accession>
<dbReference type="AlphaFoldDB" id="A0A1C3YZK0"/>
<dbReference type="Pfam" id="PF03883">
    <property type="entry name" value="H2O2_YaaD"/>
    <property type="match status" value="1"/>
</dbReference>
<dbReference type="RefSeq" id="WP_092461266.1">
    <property type="nucleotide sequence ID" value="NZ_BJEE01000002.1"/>
</dbReference>
<dbReference type="GO" id="GO:0033194">
    <property type="term" value="P:response to hydroperoxide"/>
    <property type="evidence" value="ECO:0007669"/>
    <property type="project" value="TreeGrafter"/>
</dbReference>
<dbReference type="InterPro" id="IPR005583">
    <property type="entry name" value="YaaA"/>
</dbReference>
<dbReference type="HAMAP" id="MF_00652">
    <property type="entry name" value="UPF0246"/>
    <property type="match status" value="1"/>
</dbReference>
<evidence type="ECO:0000313" key="2">
    <source>
        <dbReference type="EMBL" id="SCB75577.1"/>
    </source>
</evidence>
<proteinExistence type="inferred from homology"/>
<dbReference type="PANTHER" id="PTHR30283">
    <property type="entry name" value="PEROXIDE STRESS RESPONSE PROTEIN YAAA"/>
    <property type="match status" value="1"/>
</dbReference>
<dbReference type="GO" id="GO:0005829">
    <property type="term" value="C:cytosol"/>
    <property type="evidence" value="ECO:0007669"/>
    <property type="project" value="TreeGrafter"/>
</dbReference>
<dbReference type="NCBIfam" id="NF002543">
    <property type="entry name" value="PRK02101.1-4"/>
    <property type="match status" value="1"/>
</dbReference>